<accession>A0A0A9FQS8</accession>
<name>A0A0A9FQS8_ARUDO</name>
<evidence type="ECO:0000313" key="2">
    <source>
        <dbReference type="EMBL" id="JAE10663.1"/>
    </source>
</evidence>
<organism evidence="2">
    <name type="scientific">Arundo donax</name>
    <name type="common">Giant reed</name>
    <name type="synonym">Donax arundinaceus</name>
    <dbReference type="NCBI Taxonomy" id="35708"/>
    <lineage>
        <taxon>Eukaryota</taxon>
        <taxon>Viridiplantae</taxon>
        <taxon>Streptophyta</taxon>
        <taxon>Embryophyta</taxon>
        <taxon>Tracheophyta</taxon>
        <taxon>Spermatophyta</taxon>
        <taxon>Magnoliopsida</taxon>
        <taxon>Liliopsida</taxon>
        <taxon>Poales</taxon>
        <taxon>Poaceae</taxon>
        <taxon>PACMAD clade</taxon>
        <taxon>Arundinoideae</taxon>
        <taxon>Arundineae</taxon>
        <taxon>Arundo</taxon>
    </lineage>
</organism>
<evidence type="ECO:0000256" key="1">
    <source>
        <dbReference type="SAM" id="SignalP"/>
    </source>
</evidence>
<feature type="chain" id="PRO_5002045895" evidence="1">
    <location>
        <begin position="19"/>
        <end position="54"/>
    </location>
</feature>
<reference evidence="2" key="1">
    <citation type="submission" date="2014-09" db="EMBL/GenBank/DDBJ databases">
        <authorList>
            <person name="Magalhaes I.L.F."/>
            <person name="Oliveira U."/>
            <person name="Santos F.R."/>
            <person name="Vidigal T.H.D.A."/>
            <person name="Brescovit A.D."/>
            <person name="Santos A.J."/>
        </authorList>
    </citation>
    <scope>NUCLEOTIDE SEQUENCE</scope>
    <source>
        <tissue evidence="2">Shoot tissue taken approximately 20 cm above the soil surface</tissue>
    </source>
</reference>
<sequence>MIKPVCSVLALLVKFTWCLVSYRQSIARLCSKFKCPFAASSGILNFGEAKVIAF</sequence>
<keyword evidence="1" id="KW-0732">Signal</keyword>
<feature type="signal peptide" evidence="1">
    <location>
        <begin position="1"/>
        <end position="18"/>
    </location>
</feature>
<dbReference type="EMBL" id="GBRH01187233">
    <property type="protein sequence ID" value="JAE10663.1"/>
    <property type="molecule type" value="Transcribed_RNA"/>
</dbReference>
<reference evidence="2" key="2">
    <citation type="journal article" date="2015" name="Data Brief">
        <title>Shoot transcriptome of the giant reed, Arundo donax.</title>
        <authorList>
            <person name="Barrero R.A."/>
            <person name="Guerrero F.D."/>
            <person name="Moolhuijzen P."/>
            <person name="Goolsby J.A."/>
            <person name="Tidwell J."/>
            <person name="Bellgard S.E."/>
            <person name="Bellgard M.I."/>
        </authorList>
    </citation>
    <scope>NUCLEOTIDE SEQUENCE</scope>
    <source>
        <tissue evidence="2">Shoot tissue taken approximately 20 cm above the soil surface</tissue>
    </source>
</reference>
<dbReference type="AlphaFoldDB" id="A0A0A9FQS8"/>
<protein>
    <submittedName>
        <fullName evidence="2">Uncharacterized protein</fullName>
    </submittedName>
</protein>
<proteinExistence type="predicted"/>